<keyword evidence="1" id="KW-0732">Signal</keyword>
<feature type="signal peptide" evidence="1">
    <location>
        <begin position="1"/>
        <end position="26"/>
    </location>
</feature>
<reference evidence="3" key="1">
    <citation type="journal article" date="2019" name="Int. J. Syst. Evol. Microbiol.">
        <title>The Global Catalogue of Microorganisms (GCM) 10K type strain sequencing project: providing services to taxonomists for standard genome sequencing and annotation.</title>
        <authorList>
            <consortium name="The Broad Institute Genomics Platform"/>
            <consortium name="The Broad Institute Genome Sequencing Center for Infectious Disease"/>
            <person name="Wu L."/>
            <person name="Ma J."/>
        </authorList>
    </citation>
    <scope>NUCLEOTIDE SEQUENCE [LARGE SCALE GENOMIC DNA]</scope>
    <source>
        <strain evidence="3">CCM 9147</strain>
    </source>
</reference>
<keyword evidence="3" id="KW-1185">Reference proteome</keyword>
<evidence type="ECO:0000313" key="2">
    <source>
        <dbReference type="EMBL" id="MFD1462361.1"/>
    </source>
</evidence>
<organism evidence="2 3">
    <name type="scientific">Paenibacillus farraposensis</name>
    <dbReference type="NCBI Taxonomy" id="2807095"/>
    <lineage>
        <taxon>Bacteria</taxon>
        <taxon>Bacillati</taxon>
        <taxon>Bacillota</taxon>
        <taxon>Bacilli</taxon>
        <taxon>Bacillales</taxon>
        <taxon>Paenibacillaceae</taxon>
        <taxon>Paenibacillus</taxon>
    </lineage>
</organism>
<dbReference type="RefSeq" id="WP_229524061.1">
    <property type="nucleotide sequence ID" value="NZ_JAFFQR010000043.1"/>
</dbReference>
<name>A0ABW4DEU9_9BACL</name>
<protein>
    <submittedName>
        <fullName evidence="2">Uncharacterized protein</fullName>
    </submittedName>
</protein>
<accession>A0ABW4DEU9</accession>
<sequence>MKKNKLVATALSFSLLGAVVTPSAIFASSNVNYSFQEQSQSPIVTLQHLDTATLQKNLEAAQGLEKYIKPGADGLLYIDEAGKDVSLMKLMNILLVVFRSSTNLSKVDKLN</sequence>
<feature type="chain" id="PRO_5045418941" evidence="1">
    <location>
        <begin position="27"/>
        <end position="111"/>
    </location>
</feature>
<proteinExistence type="predicted"/>
<dbReference type="EMBL" id="JBHTNZ010000016">
    <property type="protein sequence ID" value="MFD1462361.1"/>
    <property type="molecule type" value="Genomic_DNA"/>
</dbReference>
<dbReference type="Proteomes" id="UP001597340">
    <property type="component" value="Unassembled WGS sequence"/>
</dbReference>
<gene>
    <name evidence="2" type="ORF">ACFQ5D_13315</name>
</gene>
<evidence type="ECO:0000256" key="1">
    <source>
        <dbReference type="SAM" id="SignalP"/>
    </source>
</evidence>
<comment type="caution">
    <text evidence="2">The sequence shown here is derived from an EMBL/GenBank/DDBJ whole genome shotgun (WGS) entry which is preliminary data.</text>
</comment>
<evidence type="ECO:0000313" key="3">
    <source>
        <dbReference type="Proteomes" id="UP001597340"/>
    </source>
</evidence>